<evidence type="ECO:0000313" key="9">
    <source>
        <dbReference type="EMBL" id="MFC4133097.1"/>
    </source>
</evidence>
<feature type="domain" description="Peptidase S54 rhomboid" evidence="8">
    <location>
        <begin position="102"/>
        <end position="249"/>
    </location>
</feature>
<evidence type="ECO:0000256" key="2">
    <source>
        <dbReference type="ARBA" id="ARBA00022475"/>
    </source>
</evidence>
<keyword evidence="4 7" id="KW-0812">Transmembrane</keyword>
<feature type="transmembrane region" description="Helical" evidence="7">
    <location>
        <begin position="194"/>
        <end position="218"/>
    </location>
</feature>
<keyword evidence="2" id="KW-1003">Cell membrane</keyword>
<dbReference type="EC" id="3.4.21.-" evidence="9"/>
<feature type="transmembrane region" description="Helical" evidence="7">
    <location>
        <begin position="107"/>
        <end position="126"/>
    </location>
</feature>
<dbReference type="GO" id="GO:0006508">
    <property type="term" value="P:proteolysis"/>
    <property type="evidence" value="ECO:0007669"/>
    <property type="project" value="UniProtKB-KW"/>
</dbReference>
<evidence type="ECO:0000256" key="6">
    <source>
        <dbReference type="ARBA" id="ARBA00023136"/>
    </source>
</evidence>
<gene>
    <name evidence="9" type="ORF">ACFOZ4_20990</name>
</gene>
<evidence type="ECO:0000256" key="4">
    <source>
        <dbReference type="ARBA" id="ARBA00022692"/>
    </source>
</evidence>
<dbReference type="GO" id="GO:0008233">
    <property type="term" value="F:peptidase activity"/>
    <property type="evidence" value="ECO:0007669"/>
    <property type="project" value="UniProtKB-KW"/>
</dbReference>
<keyword evidence="3" id="KW-0997">Cell inner membrane</keyword>
<dbReference type="InterPro" id="IPR022764">
    <property type="entry name" value="Peptidase_S54_rhomboid_dom"/>
</dbReference>
<keyword evidence="9" id="KW-0645">Protease</keyword>
<dbReference type="RefSeq" id="WP_253751755.1">
    <property type="nucleotide sequence ID" value="NZ_JAMZDZ010000001.1"/>
</dbReference>
<comment type="caution">
    <text evidence="9">The sequence shown here is derived from an EMBL/GenBank/DDBJ whole genome shotgun (WGS) entry which is preliminary data.</text>
</comment>
<reference evidence="10" key="1">
    <citation type="journal article" date="2019" name="Int. J. Syst. Evol. Microbiol.">
        <title>The Global Catalogue of Microorganisms (GCM) 10K type strain sequencing project: providing services to taxonomists for standard genome sequencing and annotation.</title>
        <authorList>
            <consortium name="The Broad Institute Genomics Platform"/>
            <consortium name="The Broad Institute Genome Sequencing Center for Infectious Disease"/>
            <person name="Wu L."/>
            <person name="Ma J."/>
        </authorList>
    </citation>
    <scope>NUCLEOTIDE SEQUENCE [LARGE SCALE GENOMIC DNA]</scope>
    <source>
        <strain evidence="10">CGMCC 4.7289</strain>
    </source>
</reference>
<protein>
    <submittedName>
        <fullName evidence="9">Rhomboid family intramembrane serine protease</fullName>
        <ecNumber evidence="9">3.4.21.-</ecNumber>
    </submittedName>
</protein>
<dbReference type="PANTHER" id="PTHR43066:SF26">
    <property type="entry name" value="RHOMBOID PROTEASE GLPG"/>
    <property type="match status" value="1"/>
</dbReference>
<evidence type="ECO:0000259" key="8">
    <source>
        <dbReference type="Pfam" id="PF01694"/>
    </source>
</evidence>
<accession>A0ABV8LPZ1</accession>
<feature type="transmembrane region" description="Helical" evidence="7">
    <location>
        <begin position="16"/>
        <end position="36"/>
    </location>
</feature>
<sequence>MVIPIYDVNPVRRTPWVTYGLIAANVLALLFTPVFANMGIGSEAVSDLCHQTAFFQHYAAIPKELITNTQLPLVATGAVGRMANGLGCVVDAPTYAKQPALSVLTSMFLHGGWLHLLGNMLFLWVFGNNIEDRFGKIGYLLVYVASGYAAAYGFALANPDTTEPLIGASGAVSGILGAYLVLFPRARVWSLVPILFFIPLRLPAWIVLGTWFVLQWLYSAGLAVTGGGEVAYLAHVLGFMVGVLAALPFRGRRRGPPVPRQLAGYAEPQVMWRKTDRGGWR</sequence>
<evidence type="ECO:0000256" key="1">
    <source>
        <dbReference type="ARBA" id="ARBA00004141"/>
    </source>
</evidence>
<evidence type="ECO:0000256" key="5">
    <source>
        <dbReference type="ARBA" id="ARBA00022989"/>
    </source>
</evidence>
<comment type="subcellular location">
    <subcellularLocation>
        <location evidence="1">Membrane</location>
        <topology evidence="1">Multi-pass membrane protein</topology>
    </subcellularLocation>
</comment>
<evidence type="ECO:0000313" key="10">
    <source>
        <dbReference type="Proteomes" id="UP001595816"/>
    </source>
</evidence>
<keyword evidence="9" id="KW-0378">Hydrolase</keyword>
<dbReference type="Proteomes" id="UP001595816">
    <property type="component" value="Unassembled WGS sequence"/>
</dbReference>
<dbReference type="PANTHER" id="PTHR43066">
    <property type="entry name" value="RHOMBOID-RELATED PROTEIN"/>
    <property type="match status" value="1"/>
</dbReference>
<keyword evidence="10" id="KW-1185">Reference proteome</keyword>
<feature type="transmembrane region" description="Helical" evidence="7">
    <location>
        <begin position="138"/>
        <end position="158"/>
    </location>
</feature>
<name>A0ABV8LPZ1_9ACTN</name>
<feature type="transmembrane region" description="Helical" evidence="7">
    <location>
        <begin position="230"/>
        <end position="249"/>
    </location>
</feature>
<proteinExistence type="predicted"/>
<dbReference type="Gene3D" id="1.20.1540.10">
    <property type="entry name" value="Rhomboid-like"/>
    <property type="match status" value="1"/>
</dbReference>
<dbReference type="Pfam" id="PF01694">
    <property type="entry name" value="Rhomboid"/>
    <property type="match status" value="1"/>
</dbReference>
<dbReference type="SUPFAM" id="SSF144091">
    <property type="entry name" value="Rhomboid-like"/>
    <property type="match status" value="1"/>
</dbReference>
<keyword evidence="6 7" id="KW-0472">Membrane</keyword>
<dbReference type="InterPro" id="IPR035952">
    <property type="entry name" value="Rhomboid-like_sf"/>
</dbReference>
<keyword evidence="5 7" id="KW-1133">Transmembrane helix</keyword>
<evidence type="ECO:0000256" key="7">
    <source>
        <dbReference type="SAM" id="Phobius"/>
    </source>
</evidence>
<dbReference type="EMBL" id="JBHSAY010000009">
    <property type="protein sequence ID" value="MFC4133097.1"/>
    <property type="molecule type" value="Genomic_DNA"/>
</dbReference>
<feature type="transmembrane region" description="Helical" evidence="7">
    <location>
        <begin position="164"/>
        <end position="182"/>
    </location>
</feature>
<organism evidence="9 10">
    <name type="scientific">Hamadaea flava</name>
    <dbReference type="NCBI Taxonomy" id="1742688"/>
    <lineage>
        <taxon>Bacteria</taxon>
        <taxon>Bacillati</taxon>
        <taxon>Actinomycetota</taxon>
        <taxon>Actinomycetes</taxon>
        <taxon>Micromonosporales</taxon>
        <taxon>Micromonosporaceae</taxon>
        <taxon>Hamadaea</taxon>
    </lineage>
</organism>
<evidence type="ECO:0000256" key="3">
    <source>
        <dbReference type="ARBA" id="ARBA00022519"/>
    </source>
</evidence>